<dbReference type="STRING" id="663331.D4ARG2"/>
<dbReference type="PANTHER" id="PTHR47098:SF2">
    <property type="entry name" value="PROTEIN MAK32"/>
    <property type="match status" value="1"/>
</dbReference>
<dbReference type="Pfam" id="PF00294">
    <property type="entry name" value="PfkB"/>
    <property type="match status" value="1"/>
</dbReference>
<evidence type="ECO:0000313" key="2">
    <source>
        <dbReference type="EMBL" id="EFE34305.1"/>
    </source>
</evidence>
<evidence type="ECO:0000313" key="3">
    <source>
        <dbReference type="Proteomes" id="UP000008866"/>
    </source>
</evidence>
<accession>D4ARG2</accession>
<dbReference type="RefSeq" id="XP_003014945.1">
    <property type="nucleotide sequence ID" value="XM_003014899.1"/>
</dbReference>
<dbReference type="PANTHER" id="PTHR47098">
    <property type="entry name" value="PROTEIN MAK32"/>
    <property type="match status" value="1"/>
</dbReference>
<organism evidence="2 3">
    <name type="scientific">Arthroderma benhamiae (strain ATCC MYA-4681 / CBS 112371)</name>
    <name type="common">Trichophyton mentagrophytes</name>
    <dbReference type="NCBI Taxonomy" id="663331"/>
    <lineage>
        <taxon>Eukaryota</taxon>
        <taxon>Fungi</taxon>
        <taxon>Dikarya</taxon>
        <taxon>Ascomycota</taxon>
        <taxon>Pezizomycotina</taxon>
        <taxon>Eurotiomycetes</taxon>
        <taxon>Eurotiomycetidae</taxon>
        <taxon>Onygenales</taxon>
        <taxon>Arthrodermataceae</taxon>
        <taxon>Trichophyton</taxon>
    </lineage>
</organism>
<dbReference type="GO" id="GO:0016301">
    <property type="term" value="F:kinase activity"/>
    <property type="evidence" value="ECO:0007669"/>
    <property type="project" value="UniProtKB-KW"/>
</dbReference>
<dbReference type="Proteomes" id="UP000008866">
    <property type="component" value="Unassembled WGS sequence"/>
</dbReference>
<sequence length="398" mass="44760">MIPRPNLLYLHLYIDELNHPIPLLDADANGGRRLDEIEYQPPTPPVRDIVGGAGSFAAIGARIAAGKDHSRSVGWIVDMGYDFPEHVRSLIASWETHCVFREDMNRQTTKGWNGYEVNEKRVFKYLTPKIQIVPETLTEELVLSNTFHMSCSADRCYNIVQGVLKRRHELSEKYKVTLRRPIFVWEPFPDSCRPEELPRFYEVIRHVDVVSPNDHEMGSYFSNESWGFDNPRDQEICRSIVRSGIGIDGKGVLVVRAGRDGCYAFSQDDQLALPAFLDSKAVDPTGAGNSFLGALCQVLAGSNRTPIDAAREIMDQSGDWKGICAAWDDRGNILAGLICATVAASYIIEQIGVPVLSFSPQGEEFWNGTSYVERVRQYTKHLVDRHGTLKRQKLGMDQ</sequence>
<dbReference type="EMBL" id="ABSU01000006">
    <property type="protein sequence ID" value="EFE34305.1"/>
    <property type="molecule type" value="Genomic_DNA"/>
</dbReference>
<reference evidence="3" key="1">
    <citation type="journal article" date="2011" name="Genome Biol.">
        <title>Comparative and functional genomics provide insights into the pathogenicity of dermatophytic fungi.</title>
        <authorList>
            <person name="Burmester A."/>
            <person name="Shelest E."/>
            <person name="Gloeckner G."/>
            <person name="Heddergott C."/>
            <person name="Schindler S."/>
            <person name="Staib P."/>
            <person name="Heidel A."/>
            <person name="Felder M."/>
            <person name="Petzold A."/>
            <person name="Szafranski K."/>
            <person name="Feuermann M."/>
            <person name="Pedruzzi I."/>
            <person name="Priebe S."/>
            <person name="Groth M."/>
            <person name="Winkler R."/>
            <person name="Li W."/>
            <person name="Kniemeyer O."/>
            <person name="Schroeckh V."/>
            <person name="Hertweck C."/>
            <person name="Hube B."/>
            <person name="White T.C."/>
            <person name="Platzer M."/>
            <person name="Guthke R."/>
            <person name="Heitman J."/>
            <person name="Woestemeyer J."/>
            <person name="Zipfel P.F."/>
            <person name="Monod M."/>
            <person name="Brakhage A.A."/>
        </authorList>
    </citation>
    <scope>NUCLEOTIDE SEQUENCE [LARGE SCALE GENOMIC DNA]</scope>
    <source>
        <strain evidence="3">ATCC MYA-4681 / CBS 112371</strain>
    </source>
</reference>
<dbReference type="Gene3D" id="3.40.1190.20">
    <property type="match status" value="1"/>
</dbReference>
<keyword evidence="2" id="KW-0418">Kinase</keyword>
<feature type="domain" description="Carbohydrate kinase PfkB" evidence="1">
    <location>
        <begin position="198"/>
        <end position="300"/>
    </location>
</feature>
<protein>
    <submittedName>
        <fullName evidence="2">PfkB family carbohydrate kinase superfamily protein</fullName>
    </submittedName>
</protein>
<dbReference type="KEGG" id="abe:ARB_06704"/>
<dbReference type="eggNOG" id="ENOG502QTK3">
    <property type="taxonomic scope" value="Eukaryota"/>
</dbReference>
<dbReference type="HOGENOM" id="CLU_032834_0_0_1"/>
<evidence type="ECO:0000259" key="1">
    <source>
        <dbReference type="Pfam" id="PF00294"/>
    </source>
</evidence>
<keyword evidence="3" id="KW-1185">Reference proteome</keyword>
<gene>
    <name evidence="2" type="ORF">ARB_06704</name>
</gene>
<dbReference type="SUPFAM" id="SSF53613">
    <property type="entry name" value="Ribokinase-like"/>
    <property type="match status" value="1"/>
</dbReference>
<dbReference type="InterPro" id="IPR011611">
    <property type="entry name" value="PfkB_dom"/>
</dbReference>
<dbReference type="OMA" id="VIKSWNT"/>
<dbReference type="InterPro" id="IPR029056">
    <property type="entry name" value="Ribokinase-like"/>
</dbReference>
<dbReference type="AlphaFoldDB" id="D4ARG2"/>
<comment type="caution">
    <text evidence="2">The sequence shown here is derived from an EMBL/GenBank/DDBJ whole genome shotgun (WGS) entry which is preliminary data.</text>
</comment>
<name>D4ARG2_ARTBC</name>
<keyword evidence="2" id="KW-0808">Transferase</keyword>
<dbReference type="GeneID" id="9520667"/>
<proteinExistence type="predicted"/>